<dbReference type="EMBL" id="CAMPGE010026410">
    <property type="protein sequence ID" value="CAI2384098.1"/>
    <property type="molecule type" value="Genomic_DNA"/>
</dbReference>
<protein>
    <submittedName>
        <fullName evidence="1">Uncharacterized protein</fullName>
    </submittedName>
</protein>
<gene>
    <name evidence="1" type="ORF">ECRASSUSDP1_LOCUS25619</name>
</gene>
<comment type="caution">
    <text evidence="1">The sequence shown here is derived from an EMBL/GenBank/DDBJ whole genome shotgun (WGS) entry which is preliminary data.</text>
</comment>
<dbReference type="AlphaFoldDB" id="A0AAD2D988"/>
<dbReference type="Proteomes" id="UP001295684">
    <property type="component" value="Unassembled WGS sequence"/>
</dbReference>
<accession>A0AAD2D988</accession>
<sequence length="88" mass="10285">MTTAQKKKVQGRFEHEIVNLRKSCKKEKCDFASDSLISSCVDYCVNKDCFQQAASQLEFGEQDKFKNRRFIDCVKDKLREEAKQRGEL</sequence>
<reference evidence="1" key="1">
    <citation type="submission" date="2023-07" db="EMBL/GenBank/DDBJ databases">
        <authorList>
            <consortium name="AG Swart"/>
            <person name="Singh M."/>
            <person name="Singh A."/>
            <person name="Seah K."/>
            <person name="Emmerich C."/>
        </authorList>
    </citation>
    <scope>NUCLEOTIDE SEQUENCE</scope>
    <source>
        <strain evidence="1">DP1</strain>
    </source>
</reference>
<keyword evidence="2" id="KW-1185">Reference proteome</keyword>
<proteinExistence type="predicted"/>
<organism evidence="1 2">
    <name type="scientific">Euplotes crassus</name>
    <dbReference type="NCBI Taxonomy" id="5936"/>
    <lineage>
        <taxon>Eukaryota</taxon>
        <taxon>Sar</taxon>
        <taxon>Alveolata</taxon>
        <taxon>Ciliophora</taxon>
        <taxon>Intramacronucleata</taxon>
        <taxon>Spirotrichea</taxon>
        <taxon>Hypotrichia</taxon>
        <taxon>Euplotida</taxon>
        <taxon>Euplotidae</taxon>
        <taxon>Moneuplotes</taxon>
    </lineage>
</organism>
<evidence type="ECO:0000313" key="1">
    <source>
        <dbReference type="EMBL" id="CAI2384098.1"/>
    </source>
</evidence>
<name>A0AAD2D988_EUPCR</name>
<evidence type="ECO:0000313" key="2">
    <source>
        <dbReference type="Proteomes" id="UP001295684"/>
    </source>
</evidence>